<keyword evidence="2 5" id="KW-0240">DNA-directed RNA polymerase</keyword>
<dbReference type="OrthoDB" id="272392at2759"/>
<dbReference type="InterPro" id="IPR036388">
    <property type="entry name" value="WH-like_DNA-bd_sf"/>
</dbReference>
<comment type="caution">
    <text evidence="7">The sequence shown here is derived from an EMBL/GenBank/DDBJ whole genome shotgun (WGS) entry which is preliminary data.</text>
</comment>
<evidence type="ECO:0000256" key="3">
    <source>
        <dbReference type="ARBA" id="ARBA00023163"/>
    </source>
</evidence>
<keyword evidence="8" id="KW-1185">Reference proteome</keyword>
<dbReference type="Gene3D" id="1.10.10.10">
    <property type="entry name" value="Winged helix-like DNA-binding domain superfamily/Winged helix DNA-binding domain"/>
    <property type="match status" value="1"/>
</dbReference>
<dbReference type="Proteomes" id="UP000299102">
    <property type="component" value="Unassembled WGS sequence"/>
</dbReference>
<dbReference type="PANTHER" id="PTHR12949:SF0">
    <property type="entry name" value="DNA-DIRECTED RNA POLYMERASE III SUBUNIT RPC3"/>
    <property type="match status" value="1"/>
</dbReference>
<dbReference type="Pfam" id="PF20912">
    <property type="entry name" value="RPC3_helical"/>
    <property type="match status" value="1"/>
</dbReference>
<dbReference type="InterPro" id="IPR055207">
    <property type="entry name" value="POLR3C_WHD"/>
</dbReference>
<comment type="similarity">
    <text evidence="5">Belongs to the eukaryotic RPC3/POLR3C RNA polymerase subunit family.</text>
</comment>
<dbReference type="GO" id="GO:0003697">
    <property type="term" value="F:single-stranded DNA binding"/>
    <property type="evidence" value="ECO:0007669"/>
    <property type="project" value="UniProtKB-UniRule"/>
</dbReference>
<keyword evidence="3 5" id="KW-0804">Transcription</keyword>
<dbReference type="AlphaFoldDB" id="A0A4C1XP31"/>
<accession>A0A4C1XP31</accession>
<evidence type="ECO:0000313" key="8">
    <source>
        <dbReference type="Proteomes" id="UP000299102"/>
    </source>
</evidence>
<keyword evidence="4 5" id="KW-0539">Nucleus</keyword>
<proteinExistence type="inferred from homology"/>
<protein>
    <recommendedName>
        <fullName evidence="5">DNA-directed RNA polymerase III subunit RPC3</fullName>
        <shortName evidence="5">RNA polymerase III subunit C3</shortName>
    </recommendedName>
</protein>
<name>A0A4C1XP31_EUMVA</name>
<evidence type="ECO:0000256" key="1">
    <source>
        <dbReference type="ARBA" id="ARBA00004123"/>
    </source>
</evidence>
<gene>
    <name evidence="7" type="primary">POLR3C</name>
    <name evidence="7" type="ORF">EVAR_43033_1</name>
</gene>
<evidence type="ECO:0000256" key="5">
    <source>
        <dbReference type="RuleBase" id="RU367076"/>
    </source>
</evidence>
<comment type="subunit">
    <text evidence="5">Component of the RNA polymerase III (Pol III) complex consisting of 17 subunits.</text>
</comment>
<comment type="function">
    <text evidence="5">DNA-dependent RNA polymerase catalyzes the transcription of DNA into RNA using the four ribonucleoside triphosphates as substrates. Specific core component of RNA polymerase III which synthesizes small RNAs, such as 5S rRNA and tRNAs.</text>
</comment>
<evidence type="ECO:0000256" key="2">
    <source>
        <dbReference type="ARBA" id="ARBA00022478"/>
    </source>
</evidence>
<dbReference type="EMBL" id="BGZK01000885">
    <property type="protein sequence ID" value="GBP64017.1"/>
    <property type="molecule type" value="Genomic_DNA"/>
</dbReference>
<dbReference type="Gene3D" id="6.10.140.1450">
    <property type="match status" value="1"/>
</dbReference>
<feature type="domain" description="DNA-directed RNA polymerase III subunit RPC3 winged-helix" evidence="6">
    <location>
        <begin position="42"/>
        <end position="118"/>
    </location>
</feature>
<evidence type="ECO:0000259" key="6">
    <source>
        <dbReference type="Pfam" id="PF22536"/>
    </source>
</evidence>
<dbReference type="GO" id="GO:0005666">
    <property type="term" value="C:RNA polymerase III complex"/>
    <property type="evidence" value="ECO:0007669"/>
    <property type="project" value="UniProtKB-UniRule"/>
</dbReference>
<sequence>MTHVQRRASGCGLVIRCGEAGGGRWAAVPGRAAALALEHLLDATVMERLGHHAARIFRLIRSKKYIEEEEIQKHAMLPNKQCKELTYRLLEDHFISVQPMRKAASSGSMAKAVYLYHINTFKAANMVLEMCYRATCNMCHVGALERRRHARLLDKVCRVRTIVHGMRTRGEPQENIDDIEDTVTPPERAALAAAERRLHRLSAAELELDRALFVLHCSDSNQGGESERRKQIDIGTRTGTVEIEDEKRDLYYDEHVNG</sequence>
<evidence type="ECO:0000313" key="7">
    <source>
        <dbReference type="EMBL" id="GBP64017.1"/>
    </source>
</evidence>
<organism evidence="7 8">
    <name type="scientific">Eumeta variegata</name>
    <name type="common">Bagworm moth</name>
    <name type="synonym">Eumeta japonica</name>
    <dbReference type="NCBI Taxonomy" id="151549"/>
    <lineage>
        <taxon>Eukaryota</taxon>
        <taxon>Metazoa</taxon>
        <taxon>Ecdysozoa</taxon>
        <taxon>Arthropoda</taxon>
        <taxon>Hexapoda</taxon>
        <taxon>Insecta</taxon>
        <taxon>Pterygota</taxon>
        <taxon>Neoptera</taxon>
        <taxon>Endopterygota</taxon>
        <taxon>Lepidoptera</taxon>
        <taxon>Glossata</taxon>
        <taxon>Ditrysia</taxon>
        <taxon>Tineoidea</taxon>
        <taxon>Psychidae</taxon>
        <taxon>Oiketicinae</taxon>
        <taxon>Eumeta</taxon>
    </lineage>
</organism>
<dbReference type="STRING" id="151549.A0A4C1XP31"/>
<evidence type="ECO:0000256" key="4">
    <source>
        <dbReference type="ARBA" id="ARBA00023242"/>
    </source>
</evidence>
<dbReference type="InterPro" id="IPR039748">
    <property type="entry name" value="RPC3"/>
</dbReference>
<comment type="subcellular location">
    <subcellularLocation>
        <location evidence="1 5">Nucleus</location>
    </subcellularLocation>
</comment>
<dbReference type="Pfam" id="PF22536">
    <property type="entry name" value="WHD_POLR3C"/>
    <property type="match status" value="1"/>
</dbReference>
<reference evidence="7 8" key="1">
    <citation type="journal article" date="2019" name="Commun. Biol.">
        <title>The bagworm genome reveals a unique fibroin gene that provides high tensile strength.</title>
        <authorList>
            <person name="Kono N."/>
            <person name="Nakamura H."/>
            <person name="Ohtoshi R."/>
            <person name="Tomita M."/>
            <person name="Numata K."/>
            <person name="Arakawa K."/>
        </authorList>
    </citation>
    <scope>NUCLEOTIDE SEQUENCE [LARGE SCALE GENOMIC DNA]</scope>
</reference>
<dbReference type="PANTHER" id="PTHR12949">
    <property type="entry name" value="RNA POLYMERASE III DNA DIRECTED -RELATED"/>
    <property type="match status" value="1"/>
</dbReference>